<feature type="transmembrane region" description="Helical" evidence="1">
    <location>
        <begin position="22"/>
        <end position="44"/>
    </location>
</feature>
<feature type="transmembrane region" description="Helical" evidence="1">
    <location>
        <begin position="204"/>
        <end position="223"/>
    </location>
</feature>
<dbReference type="Pfam" id="PF13197">
    <property type="entry name" value="DUF4013"/>
    <property type="match status" value="1"/>
</dbReference>
<evidence type="ECO:0000313" key="2">
    <source>
        <dbReference type="EMBL" id="MBE6512025.1"/>
    </source>
</evidence>
<feature type="transmembrane region" description="Helical" evidence="1">
    <location>
        <begin position="155"/>
        <end position="183"/>
    </location>
</feature>
<reference evidence="2" key="1">
    <citation type="submission" date="2019-04" db="EMBL/GenBank/DDBJ databases">
        <title>Evolution of Biomass-Degrading Anaerobic Consortia Revealed by Metagenomics.</title>
        <authorList>
            <person name="Peng X."/>
        </authorList>
    </citation>
    <scope>NUCLEOTIDE SEQUENCE</scope>
    <source>
        <strain evidence="2">SIG14</strain>
    </source>
</reference>
<feature type="transmembrane region" description="Helical" evidence="1">
    <location>
        <begin position="229"/>
        <end position="251"/>
    </location>
</feature>
<keyword evidence="1" id="KW-0812">Transmembrane</keyword>
<dbReference type="EMBL" id="SUTG01000006">
    <property type="protein sequence ID" value="MBE6512025.1"/>
    <property type="molecule type" value="Genomic_DNA"/>
</dbReference>
<organism evidence="2 3">
    <name type="scientific">Methanobrevibacter olleyae</name>
    <dbReference type="NCBI Taxonomy" id="294671"/>
    <lineage>
        <taxon>Archaea</taxon>
        <taxon>Methanobacteriati</taxon>
        <taxon>Methanobacteriota</taxon>
        <taxon>Methanomada group</taxon>
        <taxon>Methanobacteria</taxon>
        <taxon>Methanobacteriales</taxon>
        <taxon>Methanobacteriaceae</taxon>
        <taxon>Methanobrevibacter</taxon>
    </lineage>
</organism>
<name>A0A8T3VVP8_METOL</name>
<evidence type="ECO:0000256" key="1">
    <source>
        <dbReference type="SAM" id="Phobius"/>
    </source>
</evidence>
<sequence length="292" mass="31803">MASITDVVKEGLKYPFNDEKKVLTLGIIFLVSSLVSLAMEYLVFDNMRVLANIAPVDTFQAALSALPPSNMALIALSWIVTFILMLFASGYIYDVIKYAIEGKSELPEFSDIKRLLLNGVRSFIVGLAYSILPMILFFLGLMLTVNESVGASVNAIGGIILLVAIIFAIFVSLVQVMALCNMVDKDELAAAFRFKEILGLIKNLGWGRFIGILLFTVIAIMIISVFFGFIFGAIAGIISIIVGSALVMALVNMIPNSLLINPYVSIVISRVYGSIYKEASKTEASKTELETI</sequence>
<accession>A0A8T3VVP8</accession>
<dbReference type="AlphaFoldDB" id="A0A8T3VVP8"/>
<evidence type="ECO:0000313" key="3">
    <source>
        <dbReference type="Proteomes" id="UP000732619"/>
    </source>
</evidence>
<comment type="caution">
    <text evidence="2">The sequence shown here is derived from an EMBL/GenBank/DDBJ whole genome shotgun (WGS) entry which is preliminary data.</text>
</comment>
<feature type="transmembrane region" description="Helical" evidence="1">
    <location>
        <begin position="71"/>
        <end position="93"/>
    </location>
</feature>
<gene>
    <name evidence="2" type="ORF">E7Z75_02580</name>
</gene>
<keyword evidence="1" id="KW-1133">Transmembrane helix</keyword>
<protein>
    <submittedName>
        <fullName evidence="2">DUF4013 domain-containing protein</fullName>
    </submittedName>
</protein>
<keyword evidence="1" id="KW-0472">Membrane</keyword>
<dbReference type="Proteomes" id="UP000732619">
    <property type="component" value="Unassembled WGS sequence"/>
</dbReference>
<feature type="transmembrane region" description="Helical" evidence="1">
    <location>
        <begin position="123"/>
        <end position="143"/>
    </location>
</feature>
<dbReference type="InterPro" id="IPR025098">
    <property type="entry name" value="DUF4013"/>
</dbReference>
<proteinExistence type="predicted"/>